<gene>
    <name evidence="5" type="ORF">H9716_07970</name>
</gene>
<comment type="subcellular location">
    <subcellularLocation>
        <location evidence="1">Cell envelope</location>
    </subcellularLocation>
</comment>
<evidence type="ECO:0000259" key="4">
    <source>
        <dbReference type="Pfam" id="PF13407"/>
    </source>
</evidence>
<comment type="caution">
    <text evidence="5">The sequence shown here is derived from an EMBL/GenBank/DDBJ whole genome shotgun (WGS) entry which is preliminary data.</text>
</comment>
<proteinExistence type="inferred from homology"/>
<dbReference type="Pfam" id="PF13407">
    <property type="entry name" value="Peripla_BP_4"/>
    <property type="match status" value="1"/>
</dbReference>
<evidence type="ECO:0000256" key="2">
    <source>
        <dbReference type="ARBA" id="ARBA00007639"/>
    </source>
</evidence>
<protein>
    <submittedName>
        <fullName evidence="5">Sugar ABC transporter substrate-binding protein</fullName>
    </submittedName>
</protein>
<feature type="domain" description="Periplasmic binding protein" evidence="4">
    <location>
        <begin position="44"/>
        <end position="297"/>
    </location>
</feature>
<keyword evidence="3" id="KW-0732">Signal</keyword>
<name>A0A9D2L876_9FIRM</name>
<comment type="similarity">
    <text evidence="2">Belongs to the bacterial solute-binding protein 2 family.</text>
</comment>
<organism evidence="5 6">
    <name type="scientific">Candidatus Enterocloster faecavium</name>
    <dbReference type="NCBI Taxonomy" id="2838560"/>
    <lineage>
        <taxon>Bacteria</taxon>
        <taxon>Bacillati</taxon>
        <taxon>Bacillota</taxon>
        <taxon>Clostridia</taxon>
        <taxon>Lachnospirales</taxon>
        <taxon>Lachnospiraceae</taxon>
        <taxon>Enterocloster</taxon>
    </lineage>
</organism>
<dbReference type="Gene3D" id="3.40.50.2300">
    <property type="match status" value="2"/>
</dbReference>
<dbReference type="GO" id="GO:0030313">
    <property type="term" value="C:cell envelope"/>
    <property type="evidence" value="ECO:0007669"/>
    <property type="project" value="UniProtKB-SubCell"/>
</dbReference>
<reference evidence="5" key="1">
    <citation type="journal article" date="2021" name="PeerJ">
        <title>Extensive microbial diversity within the chicken gut microbiome revealed by metagenomics and culture.</title>
        <authorList>
            <person name="Gilroy R."/>
            <person name="Ravi A."/>
            <person name="Getino M."/>
            <person name="Pursley I."/>
            <person name="Horton D.L."/>
            <person name="Alikhan N.F."/>
            <person name="Baker D."/>
            <person name="Gharbi K."/>
            <person name="Hall N."/>
            <person name="Watson M."/>
            <person name="Adriaenssens E.M."/>
            <person name="Foster-Nyarko E."/>
            <person name="Jarju S."/>
            <person name="Secka A."/>
            <person name="Antonio M."/>
            <person name="Oren A."/>
            <person name="Chaudhuri R.R."/>
            <person name="La Ragione R."/>
            <person name="Hildebrand F."/>
            <person name="Pallen M.J."/>
        </authorList>
    </citation>
    <scope>NUCLEOTIDE SEQUENCE</scope>
    <source>
        <strain evidence="5">CHK188-4685</strain>
    </source>
</reference>
<dbReference type="PANTHER" id="PTHR46847:SF1">
    <property type="entry name" value="D-ALLOSE-BINDING PERIPLASMIC PROTEIN-RELATED"/>
    <property type="match status" value="1"/>
</dbReference>
<evidence type="ECO:0000256" key="1">
    <source>
        <dbReference type="ARBA" id="ARBA00004196"/>
    </source>
</evidence>
<dbReference type="Proteomes" id="UP000886804">
    <property type="component" value="Unassembled WGS sequence"/>
</dbReference>
<dbReference type="InterPro" id="IPR025997">
    <property type="entry name" value="SBP_2_dom"/>
</dbReference>
<evidence type="ECO:0000256" key="3">
    <source>
        <dbReference type="ARBA" id="ARBA00022729"/>
    </source>
</evidence>
<dbReference type="EMBL" id="DWYS01000096">
    <property type="protein sequence ID" value="HJB07785.1"/>
    <property type="molecule type" value="Genomic_DNA"/>
</dbReference>
<dbReference type="SUPFAM" id="SSF53822">
    <property type="entry name" value="Periplasmic binding protein-like I"/>
    <property type="match status" value="1"/>
</dbReference>
<dbReference type="InterPro" id="IPR028082">
    <property type="entry name" value="Peripla_BP_I"/>
</dbReference>
<evidence type="ECO:0000313" key="5">
    <source>
        <dbReference type="EMBL" id="HJB07785.1"/>
    </source>
</evidence>
<evidence type="ECO:0000313" key="6">
    <source>
        <dbReference type="Proteomes" id="UP000886804"/>
    </source>
</evidence>
<accession>A0A9D2L876</accession>
<dbReference type="CDD" id="cd19971">
    <property type="entry name" value="PBP1_ABC_sugar_binding-like"/>
    <property type="match status" value="1"/>
</dbReference>
<dbReference type="PANTHER" id="PTHR46847">
    <property type="entry name" value="D-ALLOSE-BINDING PERIPLASMIC PROTEIN-RELATED"/>
    <property type="match status" value="1"/>
</dbReference>
<sequence>MKQSKKLFWLLLLTVNLLAAAGAFWLFFSNHDFSENQKKNACRIGVSYMTMNNEFYEIMGEEISARIEAEGDQMILRDPALDEERQREQISQMLTMGIDLLVVAPVNWESIAPLIEEAKEQGVKVVVVDTNVSNEELADCTITSDNYRAGAMVGEYFLTQHDQARVIVMTHQAAKSGQDRVRGFLDTVEGREGIQIVGEIECEGQLEIAMPRLQEAIEDGTEFDSVFCLNDLASVGAVAALDAAGILDQVQVYGVDGSPDSKGLIKEGMMEATAAQFPSKIGREAAQVIYRLLEGEQTEKNMIVPVELITRENVDDYGTGRWQ</sequence>
<reference evidence="5" key="2">
    <citation type="submission" date="2021-04" db="EMBL/GenBank/DDBJ databases">
        <authorList>
            <person name="Gilroy R."/>
        </authorList>
    </citation>
    <scope>NUCLEOTIDE SEQUENCE</scope>
    <source>
        <strain evidence="5">CHK188-4685</strain>
    </source>
</reference>
<dbReference type="GO" id="GO:0030246">
    <property type="term" value="F:carbohydrate binding"/>
    <property type="evidence" value="ECO:0007669"/>
    <property type="project" value="UniProtKB-ARBA"/>
</dbReference>
<dbReference type="AlphaFoldDB" id="A0A9D2L876"/>